<gene>
    <name evidence="2" type="ORF">HT102_13385</name>
</gene>
<reference evidence="2" key="1">
    <citation type="submission" date="2020-09" db="EMBL/GenBank/DDBJ databases">
        <title>Hoyosella lacisalsi sp. nov., a halotolerant actinobacterium isolated from soil of Lake Gudzhirganskoe.</title>
        <authorList>
            <person name="Yang Q."/>
            <person name="Guo P.Y."/>
            <person name="Liu S.W."/>
            <person name="Li F.N."/>
            <person name="Sun C.H."/>
        </authorList>
    </citation>
    <scope>NUCLEOTIDE SEQUENCE</scope>
    <source>
        <strain evidence="2">G463</strain>
    </source>
</reference>
<evidence type="ECO:0000256" key="1">
    <source>
        <dbReference type="SAM" id="MobiDB-lite"/>
    </source>
</evidence>
<organism evidence="2 3">
    <name type="scientific">Lolliginicoccus lacisalsi</name>
    <dbReference type="NCBI Taxonomy" id="2742202"/>
    <lineage>
        <taxon>Bacteria</taxon>
        <taxon>Bacillati</taxon>
        <taxon>Actinomycetota</taxon>
        <taxon>Actinomycetes</taxon>
        <taxon>Mycobacteriales</taxon>
        <taxon>Hoyosellaceae</taxon>
        <taxon>Lolliginicoccus</taxon>
    </lineage>
</organism>
<dbReference type="InterPro" id="IPR022566">
    <property type="entry name" value="DUF2613"/>
</dbReference>
<dbReference type="Pfam" id="PF11021">
    <property type="entry name" value="DUF2613"/>
    <property type="match status" value="1"/>
</dbReference>
<proteinExistence type="predicted"/>
<accession>A0A927JDV2</accession>
<protein>
    <submittedName>
        <fullName evidence="2">DUF2613 domain-containing protein</fullName>
    </submittedName>
</protein>
<dbReference type="EMBL" id="JACYWE010000008">
    <property type="protein sequence ID" value="MBD8507476.1"/>
    <property type="molecule type" value="Genomic_DNA"/>
</dbReference>
<dbReference type="Proteomes" id="UP000642993">
    <property type="component" value="Unassembled WGS sequence"/>
</dbReference>
<dbReference type="RefSeq" id="WP_192039933.1">
    <property type="nucleotide sequence ID" value="NZ_JACYWE010000008.1"/>
</dbReference>
<keyword evidence="3" id="KW-1185">Reference proteome</keyword>
<name>A0A927JDV2_9ACTN</name>
<comment type="caution">
    <text evidence="2">The sequence shown here is derived from an EMBL/GenBank/DDBJ whole genome shotgun (WGS) entry which is preliminary data.</text>
</comment>
<evidence type="ECO:0000313" key="2">
    <source>
        <dbReference type="EMBL" id="MBD8507476.1"/>
    </source>
</evidence>
<sequence>MKFLVPGAIAALAGTTLAFALVIVGTGLAEQNTRPEVDRSEQAQTALLNQPEYGSR</sequence>
<dbReference type="AlphaFoldDB" id="A0A927JDV2"/>
<feature type="region of interest" description="Disordered" evidence="1">
    <location>
        <begin position="32"/>
        <end position="56"/>
    </location>
</feature>
<evidence type="ECO:0000313" key="3">
    <source>
        <dbReference type="Proteomes" id="UP000642993"/>
    </source>
</evidence>